<feature type="region of interest" description="Disordered" evidence="1">
    <location>
        <begin position="365"/>
        <end position="440"/>
    </location>
</feature>
<feature type="compositionally biased region" description="Low complexity" evidence="1">
    <location>
        <begin position="424"/>
        <end position="440"/>
    </location>
</feature>
<dbReference type="ExpressionAtlas" id="A0A2K3DJF3">
    <property type="expression patterns" value="baseline"/>
</dbReference>
<feature type="region of interest" description="Disordered" evidence="1">
    <location>
        <begin position="501"/>
        <end position="642"/>
    </location>
</feature>
<feature type="compositionally biased region" description="Basic and acidic residues" evidence="1">
    <location>
        <begin position="614"/>
        <end position="624"/>
    </location>
</feature>
<gene>
    <name evidence="2" type="ORF">CHLRE_07g325729v5</name>
</gene>
<feature type="compositionally biased region" description="Gly residues" evidence="1">
    <location>
        <begin position="815"/>
        <end position="827"/>
    </location>
</feature>
<feature type="compositionally biased region" description="Low complexity" evidence="1">
    <location>
        <begin position="380"/>
        <end position="414"/>
    </location>
</feature>
<feature type="compositionally biased region" description="Pro residues" evidence="1">
    <location>
        <begin position="791"/>
        <end position="801"/>
    </location>
</feature>
<feature type="region of interest" description="Disordered" evidence="1">
    <location>
        <begin position="75"/>
        <end position="105"/>
    </location>
</feature>
<evidence type="ECO:0000313" key="2">
    <source>
        <dbReference type="EMBL" id="PNW80655.1"/>
    </source>
</evidence>
<feature type="region of interest" description="Disordered" evidence="1">
    <location>
        <begin position="1480"/>
        <end position="1501"/>
    </location>
</feature>
<protein>
    <submittedName>
        <fullName evidence="2">Uncharacterized protein</fullName>
    </submittedName>
</protein>
<dbReference type="EMBL" id="CM008968">
    <property type="protein sequence ID" value="PNW80655.1"/>
    <property type="molecule type" value="Genomic_DNA"/>
</dbReference>
<feature type="compositionally biased region" description="Low complexity" evidence="1">
    <location>
        <begin position="89"/>
        <end position="101"/>
    </location>
</feature>
<feature type="compositionally biased region" description="Gly residues" evidence="1">
    <location>
        <begin position="1481"/>
        <end position="1499"/>
    </location>
</feature>
<feature type="region of interest" description="Disordered" evidence="1">
    <location>
        <begin position="786"/>
        <end position="890"/>
    </location>
</feature>
<feature type="compositionally biased region" description="Low complexity" evidence="1">
    <location>
        <begin position="544"/>
        <end position="553"/>
    </location>
</feature>
<proteinExistence type="predicted"/>
<sequence>MRPKEGTVRRAGSVAASVRFSGVHYQEIAADPTDHLEGVGPMRGRSPQGVKKNIFKKYFDEFNTYALMVSPVSPSRAPPAFRSGGGGSVASAPATPTSRRSLGGGAGAGLIVRAGSIARGGGGGAVGEWDAPWTPISAAGVSTTHVPSEWDSPRPRWAVGRRKGMGAAGGAAEPGDGPLHAATRPVTCGGPLPSHVAALDELLAKSWSRAEVEAAQSWGFFRRLVPHLGVPPLQAPTALLLGRCARLQPGLLPPLTAELCGALPVLMASPRLDVRQASLCLLGLLWRATAAGDSHARAHLLNSSALLTALTTRVAEGDFDAMFAAREVAADQRGAVALEKAGALRAVCGALRKLVAAARAAAGEAEGEGAAGTDGEEEPGGAAARAAGAGPAKSPAAKSPAAKSPGKKQLALAGAGKGAGGGVRAPPGLTGRSPSPSKKAVVVSVEGVTEGGEETERAAAGVLVADCLAALTAALPAASAMVRRYRVPERLVALLLTCRVEPDPDPEKEKGKEQDEQKADTDKGKDQDQERGSAAAGGGGGEAGAAAAGAQQGVNKATSESGSDIDIDKILNEDSSDEKRELEKGKDEAKKEGSSGGAQSEQAPEDAAAAAGGDAEKEKGKEEEEAKEEGGDEAAKRMSEGRRRQLQLQEALLRCLHTLAACGMGKEPQEAVQRALRDAGAPAMERLARVLQEHHTLAGCSSAAYLLWLAAAGDYSATPAAELNVLRSRLAAEAPKQPEDRSSTSGFGVVGAVRELLLRHVAVAAVAGGGAGGGWRDEDLGDAVAEVGTAVPPPPPPPPPAAAAVVTPRGAGASRLGGGGSSGSGGDSEGRLRRSMGPGASGAAPSLHTDSLPRPQDLVPGDSPFTSRGAASSGGGAGGEIGGGGSRREVTGPSLGLAALRVASAALMLTPRESRPGSGGHMISPQRYAAGSSDEEDEEGGGGRGRAAGFAGGRPRGGSGGGDDQDGGSSLGGGRGGGGGSASTPPEDMDLSNIIDSSVELTGKEYIMQAIQAAGALAAQEVGGLSGPGPSPDPRISGGAGTIAPMPSPGEPFPPAGIFGDAHGMGSRGRGGAGGAEAHATGAGHGSAEQGGYGREGLPAAPGSGSTPIGAPRSSRTPDSHLLQQQQQQRHVGWAPSGGRLDALRPAALELALAASSPLGAGGGAAGAAGASGSAVMMLPGRGAAKRIPLLTLKTRLGALRAVRQQRRPRRPPPSEFQELLRNCFGLLSAVALSSSGCRAICEVPRPAAGEGGAEGGAEAVGGILPFAAALLETAADAPESLAAAAVSGSSTELRLQLFALMGNIALHSDGVEALTSEAAGAPPGLVAALFAAARESLALVGSSPTGWREGQRLLEACFTVLTNLHRGRATLSPPPDPATGRPQEAYALALRALAMQLPGAMGAADRVRVRAAAARMLDSAIAAYEGVGGSAPPAVAEELMALVAAGGGIATASAGASITAADGSSSGSGSAGAGARAFGPGAGKGDAEGGGGGGGAGGPRVTEAAERAACDAAAALWQLLAAGQVHPDAAASVLTPALSAILRRTDATAALTKGALGLVSCLARSPLVARRLWTTPLVPAVMKAHARARKAGEGEVEEAARGVCQQLLRACHREDRGSVSDADRRVDRWGLTERMLSQLKCRLEWDGGEEAIMLVDWDAD</sequence>
<dbReference type="InParanoid" id="A0A2K3DJF3"/>
<name>A0A2K3DJF3_CHLRE</name>
<dbReference type="RefSeq" id="XP_042922631.1">
    <property type="nucleotide sequence ID" value="XM_043064064.1"/>
</dbReference>
<dbReference type="OMA" id="ACHREDR"/>
<feature type="region of interest" description="Disordered" evidence="1">
    <location>
        <begin position="1024"/>
        <end position="1138"/>
    </location>
</feature>
<dbReference type="Proteomes" id="UP000006906">
    <property type="component" value="Chromosome 7"/>
</dbReference>
<feature type="compositionally biased region" description="Basic and acidic residues" evidence="1">
    <location>
        <begin position="566"/>
        <end position="593"/>
    </location>
</feature>
<feature type="compositionally biased region" description="Low complexity" evidence="1">
    <location>
        <begin position="802"/>
        <end position="814"/>
    </location>
</feature>
<feature type="region of interest" description="Disordered" evidence="1">
    <location>
        <begin position="911"/>
        <end position="991"/>
    </location>
</feature>
<feature type="compositionally biased region" description="Basic and acidic residues" evidence="1">
    <location>
        <begin position="501"/>
        <end position="531"/>
    </location>
</feature>
<evidence type="ECO:0000256" key="1">
    <source>
        <dbReference type="SAM" id="MobiDB-lite"/>
    </source>
</evidence>
<feature type="compositionally biased region" description="Gly residues" evidence="1">
    <location>
        <begin position="872"/>
        <end position="885"/>
    </location>
</feature>
<feature type="compositionally biased region" description="Gly residues" evidence="1">
    <location>
        <begin position="1083"/>
        <end position="1095"/>
    </location>
</feature>
<feature type="compositionally biased region" description="Pro residues" evidence="1">
    <location>
        <begin position="1046"/>
        <end position="1055"/>
    </location>
</feature>
<dbReference type="Gramene" id="PNW80655">
    <property type="protein sequence ID" value="PNW80655"/>
    <property type="gene ID" value="CHLRE_07g325729v5"/>
</dbReference>
<feature type="compositionally biased region" description="Gly residues" evidence="1">
    <location>
        <begin position="1066"/>
        <end position="1075"/>
    </location>
</feature>
<feature type="compositionally biased region" description="Gly residues" evidence="1">
    <location>
        <begin position="942"/>
        <end position="962"/>
    </location>
</feature>
<feature type="compositionally biased region" description="Gly residues" evidence="1">
    <location>
        <begin position="969"/>
        <end position="981"/>
    </location>
</feature>
<dbReference type="OrthoDB" id="547757at2759"/>
<dbReference type="GeneID" id="5728426"/>
<reference evidence="2 3" key="1">
    <citation type="journal article" date="2007" name="Science">
        <title>The Chlamydomonas genome reveals the evolution of key animal and plant functions.</title>
        <authorList>
            <person name="Merchant S.S."/>
            <person name="Prochnik S.E."/>
            <person name="Vallon O."/>
            <person name="Harris E.H."/>
            <person name="Karpowicz S.J."/>
            <person name="Witman G.B."/>
            <person name="Terry A."/>
            <person name="Salamov A."/>
            <person name="Fritz-Laylin L.K."/>
            <person name="Marechal-Drouard L."/>
            <person name="Marshall W.F."/>
            <person name="Qu L.H."/>
            <person name="Nelson D.R."/>
            <person name="Sanderfoot A.A."/>
            <person name="Spalding M.H."/>
            <person name="Kapitonov V.V."/>
            <person name="Ren Q."/>
            <person name="Ferris P."/>
            <person name="Lindquist E."/>
            <person name="Shapiro H."/>
            <person name="Lucas S.M."/>
            <person name="Grimwood J."/>
            <person name="Schmutz J."/>
            <person name="Cardol P."/>
            <person name="Cerutti H."/>
            <person name="Chanfreau G."/>
            <person name="Chen C.L."/>
            <person name="Cognat V."/>
            <person name="Croft M.T."/>
            <person name="Dent R."/>
            <person name="Dutcher S."/>
            <person name="Fernandez E."/>
            <person name="Fukuzawa H."/>
            <person name="Gonzalez-Ballester D."/>
            <person name="Gonzalez-Halphen D."/>
            <person name="Hallmann A."/>
            <person name="Hanikenne M."/>
            <person name="Hippler M."/>
            <person name="Inwood W."/>
            <person name="Jabbari K."/>
            <person name="Kalanon M."/>
            <person name="Kuras R."/>
            <person name="Lefebvre P.A."/>
            <person name="Lemaire S.D."/>
            <person name="Lobanov A.V."/>
            <person name="Lohr M."/>
            <person name="Manuell A."/>
            <person name="Meier I."/>
            <person name="Mets L."/>
            <person name="Mittag M."/>
            <person name="Mittelmeier T."/>
            <person name="Moroney J.V."/>
            <person name="Moseley J."/>
            <person name="Napoli C."/>
            <person name="Nedelcu A.M."/>
            <person name="Niyogi K."/>
            <person name="Novoselov S.V."/>
            <person name="Paulsen I.T."/>
            <person name="Pazour G."/>
            <person name="Purton S."/>
            <person name="Ral J.P."/>
            <person name="Riano-Pachon D.M."/>
            <person name="Riekhof W."/>
            <person name="Rymarquis L."/>
            <person name="Schroda M."/>
            <person name="Stern D."/>
            <person name="Umen J."/>
            <person name="Willows R."/>
            <person name="Wilson N."/>
            <person name="Zimmer S.L."/>
            <person name="Allmer J."/>
            <person name="Balk J."/>
            <person name="Bisova K."/>
            <person name="Chen C.J."/>
            <person name="Elias M."/>
            <person name="Gendler K."/>
            <person name="Hauser C."/>
            <person name="Lamb M.R."/>
            <person name="Ledford H."/>
            <person name="Long J.C."/>
            <person name="Minagawa J."/>
            <person name="Page M.D."/>
            <person name="Pan J."/>
            <person name="Pootakham W."/>
            <person name="Roje S."/>
            <person name="Rose A."/>
            <person name="Stahlberg E."/>
            <person name="Terauchi A.M."/>
            <person name="Yang P."/>
            <person name="Ball S."/>
            <person name="Bowler C."/>
            <person name="Dieckmann C.L."/>
            <person name="Gladyshev V.N."/>
            <person name="Green P."/>
            <person name="Jorgensen R."/>
            <person name="Mayfield S."/>
            <person name="Mueller-Roeber B."/>
            <person name="Rajamani S."/>
            <person name="Sayre R.T."/>
            <person name="Brokstein P."/>
            <person name="Dubchak I."/>
            <person name="Goodstein D."/>
            <person name="Hornick L."/>
            <person name="Huang Y.W."/>
            <person name="Jhaveri J."/>
            <person name="Luo Y."/>
            <person name="Martinez D."/>
            <person name="Ngau W.C."/>
            <person name="Otillar B."/>
            <person name="Poliakov A."/>
            <person name="Porter A."/>
            <person name="Szajkowski L."/>
            <person name="Werner G."/>
            <person name="Zhou K."/>
            <person name="Grigoriev I.V."/>
            <person name="Rokhsar D.S."/>
            <person name="Grossman A.R."/>
        </authorList>
    </citation>
    <scope>NUCLEOTIDE SEQUENCE [LARGE SCALE GENOMIC DNA]</scope>
    <source>
        <strain evidence="3">CC-503</strain>
    </source>
</reference>
<organism evidence="2 3">
    <name type="scientific">Chlamydomonas reinhardtii</name>
    <name type="common">Chlamydomonas smithii</name>
    <dbReference type="NCBI Taxonomy" id="3055"/>
    <lineage>
        <taxon>Eukaryota</taxon>
        <taxon>Viridiplantae</taxon>
        <taxon>Chlorophyta</taxon>
        <taxon>core chlorophytes</taxon>
        <taxon>Chlorophyceae</taxon>
        <taxon>CS clade</taxon>
        <taxon>Chlamydomonadales</taxon>
        <taxon>Chlamydomonadaceae</taxon>
        <taxon>Chlamydomonas</taxon>
    </lineage>
</organism>
<evidence type="ECO:0000313" key="3">
    <source>
        <dbReference type="Proteomes" id="UP000006906"/>
    </source>
</evidence>
<dbReference type="KEGG" id="cre:CHLRE_07g325729v5"/>
<keyword evidence="3" id="KW-1185">Reference proteome</keyword>
<feature type="compositionally biased region" description="Basic and acidic residues" evidence="1">
    <location>
        <begin position="633"/>
        <end position="642"/>
    </location>
</feature>
<accession>A0A2K3DJF3</accession>